<dbReference type="RefSeq" id="XP_060123967.1">
    <property type="nucleotide sequence ID" value="XM_060267984.1"/>
</dbReference>
<gene>
    <name evidence="1" type="ORF">MJAP1_004063</name>
</gene>
<evidence type="ECO:0000313" key="1">
    <source>
        <dbReference type="EMBL" id="WFD41070.1"/>
    </source>
</evidence>
<name>A0AAF0JC96_9BASI</name>
<dbReference type="GeneID" id="85227714"/>
<accession>A0AAF0JC96</accession>
<dbReference type="AlphaFoldDB" id="A0AAF0JC96"/>
<dbReference type="EMBL" id="CP119965">
    <property type="protein sequence ID" value="WFD41070.1"/>
    <property type="molecule type" value="Genomic_DNA"/>
</dbReference>
<dbReference type="Proteomes" id="UP001217754">
    <property type="component" value="Chromosome 8"/>
</dbReference>
<sequence length="74" mass="7870">MDPLLQPLLRLTTTGAPKEVSTDDAKDQIETFMTEFKMRCGADAAGDAQDVSNAGGVLMSQLINLRNGLASEEA</sequence>
<organism evidence="1 2">
    <name type="scientific">Malassezia japonica</name>
    <dbReference type="NCBI Taxonomy" id="223818"/>
    <lineage>
        <taxon>Eukaryota</taxon>
        <taxon>Fungi</taxon>
        <taxon>Dikarya</taxon>
        <taxon>Basidiomycota</taxon>
        <taxon>Ustilaginomycotina</taxon>
        <taxon>Malasseziomycetes</taxon>
        <taxon>Malasseziales</taxon>
        <taxon>Malasseziaceae</taxon>
        <taxon>Malassezia</taxon>
    </lineage>
</organism>
<protein>
    <submittedName>
        <fullName evidence="1">Uncharacterized protein</fullName>
    </submittedName>
</protein>
<evidence type="ECO:0000313" key="2">
    <source>
        <dbReference type="Proteomes" id="UP001217754"/>
    </source>
</evidence>
<reference evidence="1" key="1">
    <citation type="submission" date="2023-03" db="EMBL/GenBank/DDBJ databases">
        <title>Mating type loci evolution in Malassezia.</title>
        <authorList>
            <person name="Coelho M.A."/>
        </authorList>
    </citation>
    <scope>NUCLEOTIDE SEQUENCE</scope>
    <source>
        <strain evidence="1">CBS 9431</strain>
    </source>
</reference>
<proteinExistence type="predicted"/>
<keyword evidence="2" id="KW-1185">Reference proteome</keyword>